<sequence>MCTSTGFLCPARVFLSTAVMIIAFHNIDSFYEGDVSDWKPQVTILQSYLVERRRLAAKRGQTFANQQQSVFDGHSISYQLDGVKTIQASK</sequence>
<dbReference type="AlphaFoldDB" id="A0A3N4I1P3"/>
<keyword evidence="3" id="KW-1185">Reference proteome</keyword>
<proteinExistence type="predicted"/>
<evidence type="ECO:0000313" key="3">
    <source>
        <dbReference type="Proteomes" id="UP000275078"/>
    </source>
</evidence>
<feature type="signal peptide" evidence="1">
    <location>
        <begin position="1"/>
        <end position="29"/>
    </location>
</feature>
<reference evidence="2 3" key="1">
    <citation type="journal article" date="2018" name="Nat. Ecol. Evol.">
        <title>Pezizomycetes genomes reveal the molecular basis of ectomycorrhizal truffle lifestyle.</title>
        <authorList>
            <person name="Murat C."/>
            <person name="Payen T."/>
            <person name="Noel B."/>
            <person name="Kuo A."/>
            <person name="Morin E."/>
            <person name="Chen J."/>
            <person name="Kohler A."/>
            <person name="Krizsan K."/>
            <person name="Balestrini R."/>
            <person name="Da Silva C."/>
            <person name="Montanini B."/>
            <person name="Hainaut M."/>
            <person name="Levati E."/>
            <person name="Barry K.W."/>
            <person name="Belfiori B."/>
            <person name="Cichocki N."/>
            <person name="Clum A."/>
            <person name="Dockter R.B."/>
            <person name="Fauchery L."/>
            <person name="Guy J."/>
            <person name="Iotti M."/>
            <person name="Le Tacon F."/>
            <person name="Lindquist E.A."/>
            <person name="Lipzen A."/>
            <person name="Malagnac F."/>
            <person name="Mello A."/>
            <person name="Molinier V."/>
            <person name="Miyauchi S."/>
            <person name="Poulain J."/>
            <person name="Riccioni C."/>
            <person name="Rubini A."/>
            <person name="Sitrit Y."/>
            <person name="Splivallo R."/>
            <person name="Traeger S."/>
            <person name="Wang M."/>
            <person name="Zifcakova L."/>
            <person name="Wipf D."/>
            <person name="Zambonelli A."/>
            <person name="Paolocci F."/>
            <person name="Nowrousian M."/>
            <person name="Ottonello S."/>
            <person name="Baldrian P."/>
            <person name="Spatafora J.W."/>
            <person name="Henrissat B."/>
            <person name="Nagy L.G."/>
            <person name="Aury J.M."/>
            <person name="Wincker P."/>
            <person name="Grigoriev I.V."/>
            <person name="Bonfante P."/>
            <person name="Martin F.M."/>
        </authorList>
    </citation>
    <scope>NUCLEOTIDE SEQUENCE [LARGE SCALE GENOMIC DNA]</scope>
    <source>
        <strain evidence="2 3">RN42</strain>
    </source>
</reference>
<accession>A0A3N4I1P3</accession>
<evidence type="ECO:0000313" key="2">
    <source>
        <dbReference type="EMBL" id="RPA80022.1"/>
    </source>
</evidence>
<organism evidence="2 3">
    <name type="scientific">Ascobolus immersus RN42</name>
    <dbReference type="NCBI Taxonomy" id="1160509"/>
    <lineage>
        <taxon>Eukaryota</taxon>
        <taxon>Fungi</taxon>
        <taxon>Dikarya</taxon>
        <taxon>Ascomycota</taxon>
        <taxon>Pezizomycotina</taxon>
        <taxon>Pezizomycetes</taxon>
        <taxon>Pezizales</taxon>
        <taxon>Ascobolaceae</taxon>
        <taxon>Ascobolus</taxon>
    </lineage>
</organism>
<gene>
    <name evidence="2" type="ORF">BJ508DRAFT_327691</name>
</gene>
<dbReference type="EMBL" id="ML119692">
    <property type="protein sequence ID" value="RPA80022.1"/>
    <property type="molecule type" value="Genomic_DNA"/>
</dbReference>
<keyword evidence="1" id="KW-0732">Signal</keyword>
<protein>
    <submittedName>
        <fullName evidence="2">Uncharacterized protein</fullName>
    </submittedName>
</protein>
<feature type="chain" id="PRO_5018270582" evidence="1">
    <location>
        <begin position="30"/>
        <end position="90"/>
    </location>
</feature>
<dbReference type="Proteomes" id="UP000275078">
    <property type="component" value="Unassembled WGS sequence"/>
</dbReference>
<name>A0A3N4I1P3_ASCIM</name>
<evidence type="ECO:0000256" key="1">
    <source>
        <dbReference type="SAM" id="SignalP"/>
    </source>
</evidence>